<dbReference type="PROSITE" id="PS50928">
    <property type="entry name" value="ABC_TM1"/>
    <property type="match status" value="1"/>
</dbReference>
<feature type="transmembrane region" description="Helical" evidence="7">
    <location>
        <begin position="128"/>
        <end position="150"/>
    </location>
</feature>
<dbReference type="RefSeq" id="WP_307782620.1">
    <property type="nucleotide sequence ID" value="NZ_JAFBCM010000001.1"/>
</dbReference>
<feature type="transmembrane region" description="Helical" evidence="7">
    <location>
        <begin position="65"/>
        <end position="84"/>
    </location>
</feature>
<reference evidence="10" key="1">
    <citation type="journal article" date="2019" name="Int. J. Syst. Evol. Microbiol.">
        <title>The Global Catalogue of Microorganisms (GCM) 10K type strain sequencing project: providing services to taxonomists for standard genome sequencing and annotation.</title>
        <authorList>
            <consortium name="The Broad Institute Genomics Platform"/>
            <consortium name="The Broad Institute Genome Sequencing Center for Infectious Disease"/>
            <person name="Wu L."/>
            <person name="Ma J."/>
        </authorList>
    </citation>
    <scope>NUCLEOTIDE SEQUENCE [LARGE SCALE GENOMIC DNA]</scope>
    <source>
        <strain evidence="10">CGMCC 4.7241</strain>
    </source>
</reference>
<keyword evidence="5 7" id="KW-1133">Transmembrane helix</keyword>
<dbReference type="EMBL" id="JBHRZH010000037">
    <property type="protein sequence ID" value="MFC3765335.1"/>
    <property type="molecule type" value="Genomic_DNA"/>
</dbReference>
<feature type="transmembrane region" description="Helical" evidence="7">
    <location>
        <begin position="96"/>
        <end position="116"/>
    </location>
</feature>
<evidence type="ECO:0000256" key="2">
    <source>
        <dbReference type="ARBA" id="ARBA00022448"/>
    </source>
</evidence>
<dbReference type="SUPFAM" id="SSF161098">
    <property type="entry name" value="MetI-like"/>
    <property type="match status" value="1"/>
</dbReference>
<evidence type="ECO:0000256" key="7">
    <source>
        <dbReference type="RuleBase" id="RU363032"/>
    </source>
</evidence>
<organism evidence="9 10">
    <name type="scientific">Tenggerimyces flavus</name>
    <dbReference type="NCBI Taxonomy" id="1708749"/>
    <lineage>
        <taxon>Bacteria</taxon>
        <taxon>Bacillati</taxon>
        <taxon>Actinomycetota</taxon>
        <taxon>Actinomycetes</taxon>
        <taxon>Propionibacteriales</taxon>
        <taxon>Nocardioidaceae</taxon>
        <taxon>Tenggerimyces</taxon>
    </lineage>
</organism>
<keyword evidence="4 7" id="KW-0812">Transmembrane</keyword>
<dbReference type="InterPro" id="IPR000515">
    <property type="entry name" value="MetI-like"/>
</dbReference>
<evidence type="ECO:0000256" key="6">
    <source>
        <dbReference type="ARBA" id="ARBA00023136"/>
    </source>
</evidence>
<keyword evidence="6 7" id="KW-0472">Membrane</keyword>
<evidence type="ECO:0000256" key="3">
    <source>
        <dbReference type="ARBA" id="ARBA00022475"/>
    </source>
</evidence>
<dbReference type="Proteomes" id="UP001595699">
    <property type="component" value="Unassembled WGS sequence"/>
</dbReference>
<comment type="subcellular location">
    <subcellularLocation>
        <location evidence="1 7">Cell membrane</location>
        <topology evidence="1 7">Multi-pass membrane protein</topology>
    </subcellularLocation>
</comment>
<dbReference type="PANTHER" id="PTHR43744:SF9">
    <property type="entry name" value="POLYGALACTURONAN_RHAMNOGALACTURONAN TRANSPORT SYSTEM PERMEASE PROTEIN YTCP"/>
    <property type="match status" value="1"/>
</dbReference>
<evidence type="ECO:0000259" key="8">
    <source>
        <dbReference type="PROSITE" id="PS50928"/>
    </source>
</evidence>
<evidence type="ECO:0000313" key="9">
    <source>
        <dbReference type="EMBL" id="MFC3765335.1"/>
    </source>
</evidence>
<comment type="caution">
    <text evidence="9">The sequence shown here is derived from an EMBL/GenBank/DDBJ whole genome shotgun (WGS) entry which is preliminary data.</text>
</comment>
<dbReference type="Gene3D" id="1.10.3720.10">
    <property type="entry name" value="MetI-like"/>
    <property type="match status" value="1"/>
</dbReference>
<feature type="domain" description="ABC transmembrane type-1" evidence="8">
    <location>
        <begin position="61"/>
        <end position="262"/>
    </location>
</feature>
<evidence type="ECO:0000256" key="1">
    <source>
        <dbReference type="ARBA" id="ARBA00004651"/>
    </source>
</evidence>
<keyword evidence="3" id="KW-1003">Cell membrane</keyword>
<dbReference type="CDD" id="cd06261">
    <property type="entry name" value="TM_PBP2"/>
    <property type="match status" value="1"/>
</dbReference>
<feature type="transmembrane region" description="Helical" evidence="7">
    <location>
        <begin position="246"/>
        <end position="266"/>
    </location>
</feature>
<feature type="transmembrane region" description="Helical" evidence="7">
    <location>
        <begin position="170"/>
        <end position="192"/>
    </location>
</feature>
<keyword evidence="2 7" id="KW-0813">Transport</keyword>
<evidence type="ECO:0000256" key="5">
    <source>
        <dbReference type="ARBA" id="ARBA00022989"/>
    </source>
</evidence>
<gene>
    <name evidence="9" type="ORF">ACFOUW_31175</name>
</gene>
<evidence type="ECO:0000313" key="10">
    <source>
        <dbReference type="Proteomes" id="UP001595699"/>
    </source>
</evidence>
<dbReference type="PANTHER" id="PTHR43744">
    <property type="entry name" value="ABC TRANSPORTER PERMEASE PROTEIN MG189-RELATED-RELATED"/>
    <property type="match status" value="1"/>
</dbReference>
<dbReference type="Pfam" id="PF00528">
    <property type="entry name" value="BPD_transp_1"/>
    <property type="match status" value="1"/>
</dbReference>
<keyword evidence="10" id="KW-1185">Reference proteome</keyword>
<comment type="similarity">
    <text evidence="7">Belongs to the binding-protein-dependent transport system permease family.</text>
</comment>
<sequence>MSAVVLGLFAASVLYPLIYVLSASFSSPDAITSGQMWLWPVDVTTRAYETVFEYQTIVTGFVNSAIYTVGGTAFAVSLTLLAAYPLSRKDLPARNVIMVFFVIPMVFSGGMIPTYLVVRELGMLNTRWALIIPGVVAVWNVIITRTFFQITIPNELLDAAHMDGCSDFRFFLRIVLPLSKPIIAVNALFYGVAQWNSWFNALIYLTNDQLFPLQLVLRQILIQNTVDPSQVQAIAEGNTKEDIRDLLKYAVIVIASLPPLLAYPFVQKQFVRGVRIGSLKG</sequence>
<proteinExistence type="inferred from homology"/>
<dbReference type="InterPro" id="IPR035906">
    <property type="entry name" value="MetI-like_sf"/>
</dbReference>
<protein>
    <submittedName>
        <fullName evidence="9">Carbohydrate ABC transporter permease</fullName>
    </submittedName>
</protein>
<accession>A0ABV7YJ05</accession>
<name>A0ABV7YJ05_9ACTN</name>
<evidence type="ECO:0000256" key="4">
    <source>
        <dbReference type="ARBA" id="ARBA00022692"/>
    </source>
</evidence>